<dbReference type="SUPFAM" id="SSF144232">
    <property type="entry name" value="HIT/MYND zinc finger-like"/>
    <property type="match status" value="1"/>
</dbReference>
<dbReference type="Gene3D" id="1.25.40.10">
    <property type="entry name" value="Tetratricopeptide repeat domain"/>
    <property type="match status" value="1"/>
</dbReference>
<dbReference type="PANTHER" id="PTHR47111:SF1">
    <property type="entry name" value="SET AND MYND DOMAIN-CONTAINING PROTEIN 4"/>
    <property type="match status" value="1"/>
</dbReference>
<dbReference type="InterPro" id="IPR046341">
    <property type="entry name" value="SET_dom_sf"/>
</dbReference>
<accession>A0A9Q0NAY4</accession>
<feature type="non-terminal residue" evidence="2">
    <location>
        <position position="579"/>
    </location>
</feature>
<dbReference type="SUPFAM" id="SSF82199">
    <property type="entry name" value="SET domain"/>
    <property type="match status" value="1"/>
</dbReference>
<dbReference type="GO" id="GO:0008757">
    <property type="term" value="F:S-adenosylmethionine-dependent methyltransferase activity"/>
    <property type="evidence" value="ECO:0007669"/>
    <property type="project" value="UniProtKB-ARBA"/>
</dbReference>
<reference evidence="2" key="1">
    <citation type="submission" date="2022-07" db="EMBL/GenBank/DDBJ databases">
        <authorList>
            <person name="Trinca V."/>
            <person name="Uliana J.V.C."/>
            <person name="Torres T.T."/>
            <person name="Ward R.J."/>
            <person name="Monesi N."/>
        </authorList>
    </citation>
    <scope>NUCLEOTIDE SEQUENCE</scope>
    <source>
        <strain evidence="2">HSMRA1968</strain>
        <tissue evidence="2">Whole embryos</tissue>
    </source>
</reference>
<dbReference type="GO" id="GO:0008276">
    <property type="term" value="F:protein methyltransferase activity"/>
    <property type="evidence" value="ECO:0007669"/>
    <property type="project" value="UniProtKB-ARBA"/>
</dbReference>
<dbReference type="EMBL" id="WJQU01000001">
    <property type="protein sequence ID" value="KAJ6646991.1"/>
    <property type="molecule type" value="Genomic_DNA"/>
</dbReference>
<name>A0A9Q0NAY4_9DIPT</name>
<gene>
    <name evidence="2" type="primary">smyd4_5</name>
    <name evidence="2" type="ORF">Bhyg_02208</name>
</gene>
<dbReference type="PANTHER" id="PTHR47111">
    <property type="entry name" value="BCDNA.LD29892"/>
    <property type="match status" value="1"/>
</dbReference>
<keyword evidence="3" id="KW-1185">Reference proteome</keyword>
<protein>
    <submittedName>
        <fullName evidence="2">SET and MYND domain-containing protein 4</fullName>
    </submittedName>
</protein>
<dbReference type="Gene3D" id="2.170.270.10">
    <property type="entry name" value="SET domain"/>
    <property type="match status" value="1"/>
</dbReference>
<dbReference type="Proteomes" id="UP001151699">
    <property type="component" value="Chromosome A"/>
</dbReference>
<dbReference type="InterPro" id="IPR001214">
    <property type="entry name" value="SET_dom"/>
</dbReference>
<dbReference type="Pfam" id="PF00856">
    <property type="entry name" value="SET"/>
    <property type="match status" value="1"/>
</dbReference>
<dbReference type="Gene3D" id="1.10.220.160">
    <property type="match status" value="1"/>
</dbReference>
<organism evidence="2 3">
    <name type="scientific">Pseudolycoriella hygida</name>
    <dbReference type="NCBI Taxonomy" id="35572"/>
    <lineage>
        <taxon>Eukaryota</taxon>
        <taxon>Metazoa</taxon>
        <taxon>Ecdysozoa</taxon>
        <taxon>Arthropoda</taxon>
        <taxon>Hexapoda</taxon>
        <taxon>Insecta</taxon>
        <taxon>Pterygota</taxon>
        <taxon>Neoptera</taxon>
        <taxon>Endopterygota</taxon>
        <taxon>Diptera</taxon>
        <taxon>Nematocera</taxon>
        <taxon>Sciaroidea</taxon>
        <taxon>Sciaridae</taxon>
        <taxon>Pseudolycoriella</taxon>
    </lineage>
</organism>
<proteinExistence type="predicted"/>
<dbReference type="Gene3D" id="6.10.140.2220">
    <property type="match status" value="1"/>
</dbReference>
<dbReference type="PROSITE" id="PS50280">
    <property type="entry name" value="SET"/>
    <property type="match status" value="1"/>
</dbReference>
<sequence length="579" mass="67387">MALLGGQSVSAMTHGRSTDSKLVYLNIICISEKYLIQHLGTRSARKRDQCDPENQQPSKMLWQKTYPGPLYSDLLGDITYPHFRQLMHQYKGHNLEIRCREQGHSLYAESRYERAIGMYNRSACFAYTGTDTGVALAYYYRSMCFLKLKMFEECLNDVRLVRTLNYPEYLTSDLNEREQTCIIESQLWVPRMIPKLRPTSENGLEGMSDAVIIEYNWEFGRMITATRDLAIGETVMIEKNYIHSTRPYHNIDSAHNIMVPFMSCNYCAKYLANLVPCRTCASAMFCSQQCEHNSLHSWECNMDILMPDFCDGQSLTAIIRSIFIAINTFESIALMMRVVEHWLDTNTNAITQTLDQPLDKYRTFFMLKTFPRNVKIHSFRRKAYYVFHAIMGSNHRFCFPTLAHQRFLTHLIFHHTRILRTNAFSYKEFDLQIDDVALIASHLNHSCVPNVCRARQGHFSVIKTILPIRRGEQLFLSYVSLKKIVSILSNRETRISILSKRYGFRCQCLVCDGDVHSLENEQIRWDPEYSNLLDGKKKNKTCLIANWTFHAIIDATLLWSGAKTLCDNTEWRFFCHIDT</sequence>
<feature type="domain" description="SET" evidence="1">
    <location>
        <begin position="202"/>
        <end position="479"/>
    </location>
</feature>
<dbReference type="InterPro" id="IPR011990">
    <property type="entry name" value="TPR-like_helical_dom_sf"/>
</dbReference>
<dbReference type="SUPFAM" id="SSF48452">
    <property type="entry name" value="TPR-like"/>
    <property type="match status" value="1"/>
</dbReference>
<dbReference type="AlphaFoldDB" id="A0A9Q0NAY4"/>
<dbReference type="OrthoDB" id="7756978at2759"/>
<evidence type="ECO:0000313" key="3">
    <source>
        <dbReference type="Proteomes" id="UP001151699"/>
    </source>
</evidence>
<comment type="caution">
    <text evidence="2">The sequence shown here is derived from an EMBL/GenBank/DDBJ whole genome shotgun (WGS) entry which is preliminary data.</text>
</comment>
<evidence type="ECO:0000313" key="2">
    <source>
        <dbReference type="EMBL" id="KAJ6646991.1"/>
    </source>
</evidence>
<evidence type="ECO:0000259" key="1">
    <source>
        <dbReference type="PROSITE" id="PS50280"/>
    </source>
</evidence>
<dbReference type="GO" id="GO:0008170">
    <property type="term" value="F:N-methyltransferase activity"/>
    <property type="evidence" value="ECO:0007669"/>
    <property type="project" value="UniProtKB-ARBA"/>
</dbReference>